<evidence type="ECO:0008006" key="3">
    <source>
        <dbReference type="Google" id="ProtNLM"/>
    </source>
</evidence>
<name>A0A0T9N369_YERIN</name>
<evidence type="ECO:0000313" key="2">
    <source>
        <dbReference type="Proteomes" id="UP000038750"/>
    </source>
</evidence>
<dbReference type="InterPro" id="IPR009003">
    <property type="entry name" value="Peptidase_S1_PA"/>
</dbReference>
<protein>
    <recommendedName>
        <fullName evidence="3">Serine protease</fullName>
    </recommendedName>
</protein>
<reference evidence="1 2" key="1">
    <citation type="submission" date="2015-03" db="EMBL/GenBank/DDBJ databases">
        <authorList>
            <person name="Murphy D."/>
        </authorList>
    </citation>
    <scope>NUCLEOTIDE SEQUENCE [LARGE SCALE GENOMIC DNA]</scope>
    <source>
        <strain evidence="1 2">BR165/97</strain>
    </source>
</reference>
<dbReference type="RefSeq" id="WP_050074772.1">
    <property type="nucleotide sequence ID" value="NZ_CPZJ01000031.1"/>
</dbReference>
<dbReference type="EMBL" id="CPZJ01000031">
    <property type="protein sequence ID" value="CNG73088.1"/>
    <property type="molecule type" value="Genomic_DNA"/>
</dbReference>
<proteinExistence type="predicted"/>
<organism evidence="1 2">
    <name type="scientific">Yersinia intermedia</name>
    <dbReference type="NCBI Taxonomy" id="631"/>
    <lineage>
        <taxon>Bacteria</taxon>
        <taxon>Pseudomonadati</taxon>
        <taxon>Pseudomonadota</taxon>
        <taxon>Gammaproteobacteria</taxon>
        <taxon>Enterobacterales</taxon>
        <taxon>Yersiniaceae</taxon>
        <taxon>Yersinia</taxon>
    </lineage>
</organism>
<dbReference type="AlphaFoldDB" id="A0A0T9N369"/>
<sequence length="264" mass="30231">MFKSYSEYPFNSIIDEYPDAKALNLVTILVEKWQRALITFYAPRANSVKEHDAVGSGFLIKTDGVHKILTADHVLDHLQLNNCYFTLNNVRFPLTQSLAKRNSTRDYAEIMPTFETIMHKETFIYFTDERRDDLEPTSSMIISGYPSSKNGLHADKPDAVQHACCLLFNHFEYHKDTDDLYFHFDCRKKMVYPSMFESRSVGQSLPYLNGMSGAPVLQIMKNINTGALTLRAVGIFKEHHRKKEKLLVASTLSQFSSELIALSE</sequence>
<dbReference type="OrthoDB" id="6637685at2"/>
<dbReference type="Proteomes" id="UP000038750">
    <property type="component" value="Unassembled WGS sequence"/>
</dbReference>
<evidence type="ECO:0000313" key="1">
    <source>
        <dbReference type="EMBL" id="CNG73088.1"/>
    </source>
</evidence>
<dbReference type="SUPFAM" id="SSF50494">
    <property type="entry name" value="Trypsin-like serine proteases"/>
    <property type="match status" value="1"/>
</dbReference>
<accession>A0A0T9N369</accession>
<gene>
    <name evidence="1" type="ORF">ERS008530_04540</name>
</gene>